<keyword evidence="1" id="KW-0732">Signal</keyword>
<feature type="chain" id="PRO_5016887736" description="Curli production assembly/transport component CsgF" evidence="1">
    <location>
        <begin position="19"/>
        <end position="77"/>
    </location>
</feature>
<accession>A0A377LQR8</accession>
<proteinExistence type="predicted"/>
<name>A0A377LQR8_ENTCL</name>
<evidence type="ECO:0000313" key="3">
    <source>
        <dbReference type="Proteomes" id="UP000255106"/>
    </source>
</evidence>
<reference evidence="2 3" key="1">
    <citation type="submission" date="2018-06" db="EMBL/GenBank/DDBJ databases">
        <authorList>
            <consortium name="Pathogen Informatics"/>
            <person name="Doyle S."/>
        </authorList>
    </citation>
    <scope>NUCLEOTIDE SEQUENCE [LARGE SCALE GENOMIC DNA]</scope>
    <source>
        <strain evidence="2 3">NCTC10005</strain>
    </source>
</reference>
<protein>
    <recommendedName>
        <fullName evidence="4">Curli production assembly/transport component CsgF</fullName>
    </recommendedName>
</protein>
<organism evidence="2 3">
    <name type="scientific">Enterobacter cloacae</name>
    <dbReference type="NCBI Taxonomy" id="550"/>
    <lineage>
        <taxon>Bacteria</taxon>
        <taxon>Pseudomonadati</taxon>
        <taxon>Pseudomonadota</taxon>
        <taxon>Gammaproteobacteria</taxon>
        <taxon>Enterobacterales</taxon>
        <taxon>Enterobacteriaceae</taxon>
        <taxon>Enterobacter</taxon>
        <taxon>Enterobacter cloacae complex</taxon>
    </lineage>
</organism>
<dbReference type="AlphaFoldDB" id="A0A377LQR8"/>
<gene>
    <name evidence="2" type="ORF">NCTC10005_00456</name>
</gene>
<dbReference type="EMBL" id="UGJB01000004">
    <property type="protein sequence ID" value="STQ07821.1"/>
    <property type="molecule type" value="Genomic_DNA"/>
</dbReference>
<dbReference type="Proteomes" id="UP000255106">
    <property type="component" value="Unassembled WGS sequence"/>
</dbReference>
<evidence type="ECO:0008006" key="4">
    <source>
        <dbReference type="Google" id="ProtNLM"/>
    </source>
</evidence>
<sequence>MKKIFALNLLLISAAAQAQQMPYFAINNPDNNGTGNTAALFSLNSTSTAFLHGSREWPTPECQNQQRDCHLYSGQQF</sequence>
<evidence type="ECO:0000256" key="1">
    <source>
        <dbReference type="SAM" id="SignalP"/>
    </source>
</evidence>
<evidence type="ECO:0000313" key="2">
    <source>
        <dbReference type="EMBL" id="STQ07821.1"/>
    </source>
</evidence>
<feature type="signal peptide" evidence="1">
    <location>
        <begin position="1"/>
        <end position="18"/>
    </location>
</feature>